<feature type="compositionally biased region" description="Low complexity" evidence="1">
    <location>
        <begin position="329"/>
        <end position="357"/>
    </location>
</feature>
<feature type="region of interest" description="Disordered" evidence="1">
    <location>
        <begin position="320"/>
        <end position="357"/>
    </location>
</feature>
<dbReference type="RefSeq" id="XP_013247572.1">
    <property type="nucleotide sequence ID" value="XM_013392118.1"/>
</dbReference>
<reference evidence="2" key="2">
    <citation type="submission" date="2013-10" db="EMBL/GenBank/DDBJ databases">
        <authorList>
            <person name="Aslett M."/>
        </authorList>
    </citation>
    <scope>NUCLEOTIDE SEQUENCE</scope>
    <source>
        <strain evidence="2">Houghton</strain>
    </source>
</reference>
<dbReference type="EMBL" id="HG673390">
    <property type="protein sequence ID" value="CDI83286.1"/>
    <property type="molecule type" value="Genomic_DNA"/>
</dbReference>
<dbReference type="InterPro" id="IPR011990">
    <property type="entry name" value="TPR-like_helical_dom_sf"/>
</dbReference>
<accession>U6GSQ3</accession>
<dbReference type="AlphaFoldDB" id="U6GSQ3"/>
<name>U6GSQ3_EIMAC</name>
<sequence>MEVDGEEGPRDEGGPPSAVTQLPRSSGKPASFFVSKAEECLSSFPPNLKLAVMFLEKGPSSGPVKYLQMAQLEDGSACLPLYRTAISMLESSLASVQSSSAAFYLSSKKAAASARRAAAAAKAAEEQQLKVDLTRAYCSVAELYLTDLCDAAEAEQEATAAIQKALQLIPDSPDALLCDAQMKKVKDDAEGAVSAAESLYTSLKRLREKALAQARLDPASFDLSAAEDEEEPDLPSLETRVNAARLFIDVGMLQQALEVLKTCLEENDEDPQVWLVLCCALFKTQDFDECLSALDELRERLERYGISKDDAMAVHEQQLRELAQKGLNEQQQQNKQQQQEQQQQEGSSSSFSSDDEG</sequence>
<feature type="region of interest" description="Disordered" evidence="1">
    <location>
        <begin position="1"/>
        <end position="29"/>
    </location>
</feature>
<gene>
    <name evidence="2" type="ORF">EAH_00035250</name>
</gene>
<dbReference type="OMA" id="LTRAYCS"/>
<evidence type="ECO:0000256" key="1">
    <source>
        <dbReference type="SAM" id="MobiDB-lite"/>
    </source>
</evidence>
<dbReference type="CDD" id="cd24142">
    <property type="entry name" value="ACL4-like"/>
    <property type="match status" value="1"/>
</dbReference>
<dbReference type="GeneID" id="25271595"/>
<dbReference type="Pfam" id="PF14559">
    <property type="entry name" value="TPR_19"/>
    <property type="match status" value="1"/>
</dbReference>
<proteinExistence type="predicted"/>
<dbReference type="VEuPathDB" id="ToxoDB:EAH_00035250"/>
<protein>
    <submittedName>
        <fullName evidence="2">SPBC16D10.01c, related, related</fullName>
    </submittedName>
</protein>
<dbReference type="SUPFAM" id="SSF48452">
    <property type="entry name" value="TPR-like"/>
    <property type="match status" value="1"/>
</dbReference>
<dbReference type="Proteomes" id="UP000018050">
    <property type="component" value="Unassembled WGS sequence"/>
</dbReference>
<dbReference type="Gene3D" id="1.25.40.10">
    <property type="entry name" value="Tetratricopeptide repeat domain"/>
    <property type="match status" value="1"/>
</dbReference>
<reference evidence="2" key="1">
    <citation type="submission" date="2013-10" db="EMBL/GenBank/DDBJ databases">
        <title>Genomic analysis of the causative agents of coccidiosis in chickens.</title>
        <authorList>
            <person name="Reid A.J."/>
            <person name="Blake D."/>
            <person name="Billington K."/>
            <person name="Browne H."/>
            <person name="Dunn M."/>
            <person name="Hung S."/>
            <person name="Kawahara F."/>
            <person name="Miranda-Saavedra D."/>
            <person name="Mourier T."/>
            <person name="Nagra H."/>
            <person name="Otto T.D."/>
            <person name="Rawlings N."/>
            <person name="Sanchez A."/>
            <person name="Sanders M."/>
            <person name="Subramaniam C."/>
            <person name="Tay Y."/>
            <person name="Dear P."/>
            <person name="Doerig C."/>
            <person name="Gruber A."/>
            <person name="Parkinson J."/>
            <person name="Shirley M."/>
            <person name="Wan K.L."/>
            <person name="Berriman M."/>
            <person name="Tomley F."/>
            <person name="Pain A."/>
        </authorList>
    </citation>
    <scope>NUCLEOTIDE SEQUENCE</scope>
    <source>
        <strain evidence="2">Houghton</strain>
    </source>
</reference>
<organism evidence="2 3">
    <name type="scientific">Eimeria acervulina</name>
    <name type="common">Coccidian parasite</name>
    <dbReference type="NCBI Taxonomy" id="5801"/>
    <lineage>
        <taxon>Eukaryota</taxon>
        <taxon>Sar</taxon>
        <taxon>Alveolata</taxon>
        <taxon>Apicomplexa</taxon>
        <taxon>Conoidasida</taxon>
        <taxon>Coccidia</taxon>
        <taxon>Eucoccidiorida</taxon>
        <taxon>Eimeriorina</taxon>
        <taxon>Eimeriidae</taxon>
        <taxon>Eimeria</taxon>
    </lineage>
</organism>
<keyword evidence="3" id="KW-1185">Reference proteome</keyword>
<evidence type="ECO:0000313" key="2">
    <source>
        <dbReference type="EMBL" id="CDI83286.1"/>
    </source>
</evidence>
<evidence type="ECO:0000313" key="3">
    <source>
        <dbReference type="Proteomes" id="UP000018050"/>
    </source>
</evidence>
<dbReference type="OrthoDB" id="1914839at2759"/>